<feature type="coiled-coil region" evidence="4">
    <location>
        <begin position="301"/>
        <end position="331"/>
    </location>
</feature>
<keyword evidence="4" id="KW-0175">Coiled coil</keyword>
<feature type="region of interest" description="Disordered" evidence="5">
    <location>
        <begin position="271"/>
        <end position="298"/>
    </location>
</feature>
<organism evidence="7 8">
    <name type="scientific">Anaeramoeba flamelloides</name>
    <dbReference type="NCBI Taxonomy" id="1746091"/>
    <lineage>
        <taxon>Eukaryota</taxon>
        <taxon>Metamonada</taxon>
        <taxon>Anaeramoebidae</taxon>
        <taxon>Anaeramoeba</taxon>
    </lineage>
</organism>
<dbReference type="Pfam" id="PF26557">
    <property type="entry name" value="Cullin_AB"/>
    <property type="match status" value="1"/>
</dbReference>
<dbReference type="InterPro" id="IPR036317">
    <property type="entry name" value="Cullin_homology_sf"/>
</dbReference>
<dbReference type="InterPro" id="IPR036390">
    <property type="entry name" value="WH_DNA-bd_sf"/>
</dbReference>
<dbReference type="SMART" id="SM00182">
    <property type="entry name" value="CULLIN"/>
    <property type="match status" value="1"/>
</dbReference>
<dbReference type="Gene3D" id="3.30.230.130">
    <property type="entry name" value="Cullin, Chain C, Domain 2"/>
    <property type="match status" value="1"/>
</dbReference>
<dbReference type="InterPro" id="IPR016158">
    <property type="entry name" value="Cullin_homology"/>
</dbReference>
<dbReference type="Gene3D" id="1.10.10.10">
    <property type="entry name" value="Winged helix-like DNA-binding domain superfamily/Winged helix DNA-binding domain"/>
    <property type="match status" value="1"/>
</dbReference>
<dbReference type="Gene3D" id="1.20.1310.10">
    <property type="entry name" value="Cullin Repeats"/>
    <property type="match status" value="2"/>
</dbReference>
<feature type="region of interest" description="Disordered" evidence="5">
    <location>
        <begin position="1156"/>
        <end position="1202"/>
    </location>
</feature>
<evidence type="ECO:0000259" key="6">
    <source>
        <dbReference type="PROSITE" id="PS50069"/>
    </source>
</evidence>
<dbReference type="SUPFAM" id="SSF46785">
    <property type="entry name" value="Winged helix' DNA-binding domain"/>
    <property type="match status" value="1"/>
</dbReference>
<dbReference type="SMART" id="SM00884">
    <property type="entry name" value="Cullin_Nedd8"/>
    <property type="match status" value="1"/>
</dbReference>
<feature type="compositionally biased region" description="Polar residues" evidence="5">
    <location>
        <begin position="1180"/>
        <end position="1195"/>
    </location>
</feature>
<evidence type="ECO:0000256" key="4">
    <source>
        <dbReference type="SAM" id="Coils"/>
    </source>
</evidence>
<protein>
    <submittedName>
        <fullName evidence="7">Cullin-4a</fullName>
    </submittedName>
</protein>
<dbReference type="EMBL" id="JAOAOG010000037">
    <property type="protein sequence ID" value="KAJ6252859.1"/>
    <property type="molecule type" value="Genomic_DNA"/>
</dbReference>
<dbReference type="InterPro" id="IPR036388">
    <property type="entry name" value="WH-like_DNA-bd_sf"/>
</dbReference>
<dbReference type="SUPFAM" id="SSF74788">
    <property type="entry name" value="Cullin repeat-like"/>
    <property type="match status" value="2"/>
</dbReference>
<keyword evidence="8" id="KW-1185">Reference proteome</keyword>
<sequence>MSIYSQQLKKDYHFSENNDSYSVQPRLPITNNKNQFSIDNLTTPTFSIQKQTSIGYGQTVYQHFEFQTKSFLSDHSGTTFHKRRQDQQNDLFLLSEIPKKFFYNSWKRISKILTLIHQKKPLQDSLEEISQLVNSLCLHGYSSQLYKKIQSQCYRHIENKLNTLLDFKKKAKKERSKKEKQRERKKEKEKEIKTERKTKKEKEKEKEIKIETKTNRISKTTKEKQKETKKDTEKQKTKKEQEKKKVKVKVKEREKEKEKEIKIETKTNRISKKTKEKQKETKKDTKKEKTIEKENQKQKQKETKKIKIEILNKEKEKEKEINLKHKNILEEILNIWNDHTSQMVLIRNLFLSLDRTYVQEELDIPSLWDLGLEIFRKCLQSNNRVLQKLIKAQINFAQCYRLGDHKIDLRIFKKVNQLFQTIEIYHSCFFPLFLESTEKWYSSSDYKIEVNKENISQYLSNLKQCFKTENIISKQMHKSTKLILINSIENILLDSKLKFFLDKGIKYLFKNQDWEGLRLIILFLIKKKKAIKTFEIKFSEIISKETLKILSNNINNNNNNNISKDTNDKDNNNKDKGFKKKTKENTDKRKKSKDKEEVKEKSKENQKEKEKYKEKEKEEEEEEGERGKEEEKPKEKEKYKEKEEEEEKSKQNEKENEKEGEKEEEKETEEKEEEKKEEKEKEKEEPKGKSKEKSKERSKENSKERSKEKSKSKSKEKEKEKHPEKQEKKKVKEEKETKKQKKKEKTKKEKQIKKENPPKKERAEEKEKINDKPNLNNKYYNTPFSVVEKLLDLQDKINDMMNNVFKEQITLKEAIILIVKKSMKQIFKIKQKACLSEEIASYFHFLFEKKLIKSHISQRRKSILKKKIEKLLILLSMSGDHDIFISIYIYDLSNRLLNRNRKINFEKKLALHISKIVLSAKFKRKIDIMFNDINNSIELSKEISREKIDLFANFSNHNNTNNNSNNSSNGNNSSSSSDDNGLNNKNDNDNENINSANQKYQFSEKINKHAKAKNKTPITRVRNDLFKHPKFRVNWFVLTGCYWPITKHQNINPILPRKFEIAILNFEKYYKEKHIGRIINWNHSRSKCVIRAHLKAKKMRFGIHCSLIQALILYIFNFKDVVRVKEIVNETGLNKKIILNELNLIHSSQHSIIIPSTAPSSSTVPTPHVPASDSTDKLTLGNTPTPNSTDISSSEPRSKDSLPNSEIEFNIWKINPNLKVKRALKIELKQSYINLNKEKINEKKKKKNPNLSKKIITEKVYLERKHLIEVKIVQLLKFKKSLSHKNLVSEIIKKLFISIEHTEIKERIESLINRGYIKRDEKSKKIYHYVA</sequence>
<feature type="region of interest" description="Disordered" evidence="5">
    <location>
        <begin position="169"/>
        <end position="251"/>
    </location>
</feature>
<dbReference type="Pfam" id="PF00888">
    <property type="entry name" value="Cullin"/>
    <property type="match status" value="2"/>
</dbReference>
<evidence type="ECO:0000313" key="8">
    <source>
        <dbReference type="Proteomes" id="UP001150062"/>
    </source>
</evidence>
<comment type="similarity">
    <text evidence="1 2 3">Belongs to the cullin family.</text>
</comment>
<feature type="region of interest" description="Disordered" evidence="5">
    <location>
        <begin position="958"/>
        <end position="994"/>
    </location>
</feature>
<feature type="compositionally biased region" description="Low complexity" evidence="5">
    <location>
        <begin position="1156"/>
        <end position="1172"/>
    </location>
</feature>
<dbReference type="InterPro" id="IPR045093">
    <property type="entry name" value="Cullin"/>
</dbReference>
<evidence type="ECO:0000256" key="2">
    <source>
        <dbReference type="PROSITE-ProRule" id="PRU00330"/>
    </source>
</evidence>
<dbReference type="Proteomes" id="UP001150062">
    <property type="component" value="Unassembled WGS sequence"/>
</dbReference>
<name>A0ABQ8Z7J4_9EUKA</name>
<dbReference type="InterPro" id="IPR016159">
    <property type="entry name" value="Cullin_repeat-like_dom_sf"/>
</dbReference>
<dbReference type="PROSITE" id="PS50069">
    <property type="entry name" value="CULLIN_2"/>
    <property type="match status" value="1"/>
</dbReference>
<dbReference type="SUPFAM" id="SSF75632">
    <property type="entry name" value="Cullin homology domain"/>
    <property type="match status" value="1"/>
</dbReference>
<proteinExistence type="inferred from homology"/>
<feature type="domain" description="Cullin family profile" evidence="6">
    <location>
        <begin position="834"/>
        <end position="1146"/>
    </location>
</feature>
<evidence type="ECO:0000256" key="5">
    <source>
        <dbReference type="SAM" id="MobiDB-lite"/>
    </source>
</evidence>
<dbReference type="PANTHER" id="PTHR11932">
    <property type="entry name" value="CULLIN"/>
    <property type="match status" value="1"/>
</dbReference>
<feature type="compositionally biased region" description="Basic and acidic residues" evidence="5">
    <location>
        <begin position="277"/>
        <end position="298"/>
    </location>
</feature>
<feature type="compositionally biased region" description="Basic and acidic residues" evidence="5">
    <location>
        <begin position="625"/>
        <end position="737"/>
    </location>
</feature>
<feature type="region of interest" description="Disordered" evidence="5">
    <location>
        <begin position="554"/>
        <end position="774"/>
    </location>
</feature>
<gene>
    <name evidence="7" type="ORF">M0813_13721</name>
</gene>
<evidence type="ECO:0000313" key="7">
    <source>
        <dbReference type="EMBL" id="KAJ6252859.1"/>
    </source>
</evidence>
<feature type="compositionally biased region" description="Basic and acidic residues" evidence="5">
    <location>
        <begin position="746"/>
        <end position="771"/>
    </location>
</feature>
<feature type="compositionally biased region" description="Basic and acidic residues" evidence="5">
    <location>
        <begin position="176"/>
        <end position="251"/>
    </location>
</feature>
<dbReference type="InterPro" id="IPR059120">
    <property type="entry name" value="Cullin-like_AB"/>
</dbReference>
<dbReference type="InterPro" id="IPR001373">
    <property type="entry name" value="Cullin_N"/>
</dbReference>
<dbReference type="InterPro" id="IPR019559">
    <property type="entry name" value="Cullin_neddylation_domain"/>
</dbReference>
<accession>A0ABQ8Z7J4</accession>
<feature type="compositionally biased region" description="Basic and acidic residues" evidence="5">
    <location>
        <begin position="583"/>
        <end position="616"/>
    </location>
</feature>
<evidence type="ECO:0000256" key="3">
    <source>
        <dbReference type="RuleBase" id="RU003829"/>
    </source>
</evidence>
<reference evidence="7" key="1">
    <citation type="submission" date="2022-08" db="EMBL/GenBank/DDBJ databases">
        <title>Novel sulfate-reducing endosymbionts in the free-living metamonad Anaeramoeba.</title>
        <authorList>
            <person name="Jerlstrom-Hultqvist J."/>
            <person name="Cepicka I."/>
            <person name="Gallot-Lavallee L."/>
            <person name="Salas-Leiva D."/>
            <person name="Curtis B.A."/>
            <person name="Zahonova K."/>
            <person name="Pipaliya S."/>
            <person name="Dacks J."/>
            <person name="Roger A.J."/>
        </authorList>
    </citation>
    <scope>NUCLEOTIDE SEQUENCE</scope>
    <source>
        <strain evidence="7">Schooner1</strain>
    </source>
</reference>
<feature type="compositionally biased region" description="Basic and acidic residues" evidence="5">
    <location>
        <begin position="565"/>
        <end position="576"/>
    </location>
</feature>
<evidence type="ECO:0000256" key="1">
    <source>
        <dbReference type="ARBA" id="ARBA00006019"/>
    </source>
</evidence>
<comment type="caution">
    <text evidence="7">The sequence shown here is derived from an EMBL/GenBank/DDBJ whole genome shotgun (WGS) entry which is preliminary data.</text>
</comment>